<keyword evidence="2" id="KW-1185">Reference proteome</keyword>
<dbReference type="EMBL" id="JARJCW010000060">
    <property type="protein sequence ID" value="KAJ7201002.1"/>
    <property type="molecule type" value="Genomic_DNA"/>
</dbReference>
<reference evidence="1" key="1">
    <citation type="submission" date="2023-03" db="EMBL/GenBank/DDBJ databases">
        <title>Massive genome expansion in bonnet fungi (Mycena s.s.) driven by repeated elements and novel gene families across ecological guilds.</title>
        <authorList>
            <consortium name="Lawrence Berkeley National Laboratory"/>
            <person name="Harder C.B."/>
            <person name="Miyauchi S."/>
            <person name="Viragh M."/>
            <person name="Kuo A."/>
            <person name="Thoen E."/>
            <person name="Andreopoulos B."/>
            <person name="Lu D."/>
            <person name="Skrede I."/>
            <person name="Drula E."/>
            <person name="Henrissat B."/>
            <person name="Morin E."/>
            <person name="Kohler A."/>
            <person name="Barry K."/>
            <person name="LaButti K."/>
            <person name="Morin E."/>
            <person name="Salamov A."/>
            <person name="Lipzen A."/>
            <person name="Mereny Z."/>
            <person name="Hegedus B."/>
            <person name="Baldrian P."/>
            <person name="Stursova M."/>
            <person name="Weitz H."/>
            <person name="Taylor A."/>
            <person name="Grigoriev I.V."/>
            <person name="Nagy L.G."/>
            <person name="Martin F."/>
            <person name="Kauserud H."/>
        </authorList>
    </citation>
    <scope>NUCLEOTIDE SEQUENCE</scope>
    <source>
        <strain evidence="1">9144</strain>
    </source>
</reference>
<accession>A0AAD6V314</accession>
<name>A0AAD6V314_9AGAR</name>
<dbReference type="AlphaFoldDB" id="A0AAD6V314"/>
<sequence>MAAVVKYVLEQLFGNSGPYQSHLSPHGPSNPRSAHKMCENGHLSKYLNSAGSKTGWILHFQKVSEAYSVLLKHLNTSRGPSTFPGNNSDEEYYDYNLDEYNRPPESPMTAGVRWPRLQYMLEQNQQLESHVPTKLAVQLWTWWPIAVGSIVGTKIIMCTTITLNPALLKFY</sequence>
<dbReference type="Proteomes" id="UP001219525">
    <property type="component" value="Unassembled WGS sequence"/>
</dbReference>
<evidence type="ECO:0000313" key="1">
    <source>
        <dbReference type="EMBL" id="KAJ7201002.1"/>
    </source>
</evidence>
<organism evidence="1 2">
    <name type="scientific">Mycena pura</name>
    <dbReference type="NCBI Taxonomy" id="153505"/>
    <lineage>
        <taxon>Eukaryota</taxon>
        <taxon>Fungi</taxon>
        <taxon>Dikarya</taxon>
        <taxon>Basidiomycota</taxon>
        <taxon>Agaricomycotina</taxon>
        <taxon>Agaricomycetes</taxon>
        <taxon>Agaricomycetidae</taxon>
        <taxon>Agaricales</taxon>
        <taxon>Marasmiineae</taxon>
        <taxon>Mycenaceae</taxon>
        <taxon>Mycena</taxon>
    </lineage>
</organism>
<comment type="caution">
    <text evidence="1">The sequence shown here is derived from an EMBL/GenBank/DDBJ whole genome shotgun (WGS) entry which is preliminary data.</text>
</comment>
<evidence type="ECO:0000313" key="2">
    <source>
        <dbReference type="Proteomes" id="UP001219525"/>
    </source>
</evidence>
<protein>
    <submittedName>
        <fullName evidence="1">Uncharacterized protein</fullName>
    </submittedName>
</protein>
<proteinExistence type="predicted"/>
<gene>
    <name evidence="1" type="ORF">GGX14DRAFT_400205</name>
</gene>